<dbReference type="SUPFAM" id="SSF51419">
    <property type="entry name" value="PLP-binding barrel"/>
    <property type="match status" value="1"/>
</dbReference>
<proteinExistence type="inferred from homology"/>
<reference evidence="3" key="1">
    <citation type="submission" date="2018-06" db="EMBL/GenBank/DDBJ databases">
        <authorList>
            <person name="Zhirakovskaya E."/>
        </authorList>
    </citation>
    <scope>NUCLEOTIDE SEQUENCE</scope>
</reference>
<dbReference type="PIRSF" id="PIRSF004848">
    <property type="entry name" value="YBL036c_PLPDEIII"/>
    <property type="match status" value="1"/>
</dbReference>
<dbReference type="InterPro" id="IPR001608">
    <property type="entry name" value="Ala_racemase_N"/>
</dbReference>
<dbReference type="InterPro" id="IPR011078">
    <property type="entry name" value="PyrdxlP_homeostasis"/>
</dbReference>
<evidence type="ECO:0000256" key="1">
    <source>
        <dbReference type="ARBA" id="ARBA00022898"/>
    </source>
</evidence>
<name>A0A3B0Z483_9ZZZZ</name>
<keyword evidence="1" id="KW-0663">Pyridoxal phosphate</keyword>
<dbReference type="HAMAP" id="MF_02087">
    <property type="entry name" value="PLP_homeostasis"/>
    <property type="match status" value="1"/>
</dbReference>
<dbReference type="Gene3D" id="3.20.20.10">
    <property type="entry name" value="Alanine racemase"/>
    <property type="match status" value="1"/>
</dbReference>
<organism evidence="3">
    <name type="scientific">hydrothermal vent metagenome</name>
    <dbReference type="NCBI Taxonomy" id="652676"/>
    <lineage>
        <taxon>unclassified sequences</taxon>
        <taxon>metagenomes</taxon>
        <taxon>ecological metagenomes</taxon>
    </lineage>
</organism>
<evidence type="ECO:0000259" key="2">
    <source>
        <dbReference type="Pfam" id="PF01168"/>
    </source>
</evidence>
<dbReference type="FunFam" id="3.20.20.10:FF:000018">
    <property type="entry name" value="Pyridoxal phosphate homeostasis protein"/>
    <property type="match status" value="1"/>
</dbReference>
<dbReference type="AlphaFoldDB" id="A0A3B0Z483"/>
<protein>
    <submittedName>
        <fullName evidence="3">UPF0001 protein YggS</fullName>
    </submittedName>
</protein>
<dbReference type="GO" id="GO:0030170">
    <property type="term" value="F:pyridoxal phosphate binding"/>
    <property type="evidence" value="ECO:0007669"/>
    <property type="project" value="InterPro"/>
</dbReference>
<dbReference type="CDD" id="cd06824">
    <property type="entry name" value="PLPDE_III_Yggs_like"/>
    <property type="match status" value="1"/>
</dbReference>
<gene>
    <name evidence="3" type="ORF">MNBD_GAMMA16-1748</name>
</gene>
<sequence length="228" mass="25806">MSELEHRYRMVKERIAVAAQKYGRDVSTIQLLAVSKTWPVEPIHTLTQWGQQHFAENYLQEAVPKIRQLESSNLSWHFIGALQSNKTNIIAKHFDWVHTLIHFKHAQRLNDQRAEHAPLLKVCIQVNINNEASKGGITVNQLNELAFQIEKLPRLQLKGLMAIPQQTDNFEQQREQFASLRCAAESLNNAGLNLNTLSMGMSNDMEAAIAEGATLLRIGTAIFGSRNK</sequence>
<dbReference type="Pfam" id="PF01168">
    <property type="entry name" value="Ala_racemase_N"/>
    <property type="match status" value="1"/>
</dbReference>
<dbReference type="PROSITE" id="PS01211">
    <property type="entry name" value="UPF0001"/>
    <property type="match status" value="1"/>
</dbReference>
<dbReference type="InterPro" id="IPR029066">
    <property type="entry name" value="PLP-binding_barrel"/>
</dbReference>
<dbReference type="PANTHER" id="PTHR10146:SF14">
    <property type="entry name" value="PYRIDOXAL PHOSPHATE HOMEOSTASIS PROTEIN"/>
    <property type="match status" value="1"/>
</dbReference>
<dbReference type="PANTHER" id="PTHR10146">
    <property type="entry name" value="PROLINE SYNTHETASE CO-TRANSCRIBED BACTERIAL HOMOLOG PROTEIN"/>
    <property type="match status" value="1"/>
</dbReference>
<accession>A0A3B0Z483</accession>
<evidence type="ECO:0000313" key="3">
    <source>
        <dbReference type="EMBL" id="VAW86361.1"/>
    </source>
</evidence>
<dbReference type="EMBL" id="UOFO01000093">
    <property type="protein sequence ID" value="VAW86361.1"/>
    <property type="molecule type" value="Genomic_DNA"/>
</dbReference>
<feature type="domain" description="Alanine racemase N-terminal" evidence="2">
    <location>
        <begin position="30"/>
        <end position="226"/>
    </location>
</feature>
<dbReference type="NCBIfam" id="TIGR00044">
    <property type="entry name" value="YggS family pyridoxal phosphate-dependent enzyme"/>
    <property type="match status" value="1"/>
</dbReference>